<gene>
    <name evidence="2" type="ORF">NP233_g11020</name>
</gene>
<dbReference type="Proteomes" id="UP001213000">
    <property type="component" value="Unassembled WGS sequence"/>
</dbReference>
<dbReference type="Gene3D" id="3.60.130.30">
    <property type="match status" value="1"/>
</dbReference>
<feature type="region of interest" description="Disordered" evidence="1">
    <location>
        <begin position="68"/>
        <end position="107"/>
    </location>
</feature>
<name>A0AAD5YLN1_9AGAR</name>
<organism evidence="2 3">
    <name type="scientific">Leucocoprinus birnbaumii</name>
    <dbReference type="NCBI Taxonomy" id="56174"/>
    <lineage>
        <taxon>Eukaryota</taxon>
        <taxon>Fungi</taxon>
        <taxon>Dikarya</taxon>
        <taxon>Basidiomycota</taxon>
        <taxon>Agaricomycotina</taxon>
        <taxon>Agaricomycetes</taxon>
        <taxon>Agaricomycetidae</taxon>
        <taxon>Agaricales</taxon>
        <taxon>Agaricineae</taxon>
        <taxon>Agaricaceae</taxon>
        <taxon>Leucocoprinus</taxon>
    </lineage>
</organism>
<dbReference type="EMBL" id="JANIEX010001228">
    <property type="protein sequence ID" value="KAJ3560154.1"/>
    <property type="molecule type" value="Genomic_DNA"/>
</dbReference>
<keyword evidence="3" id="KW-1185">Reference proteome</keyword>
<sequence length="477" mass="53955">MHPILLSCEINEFQPSREGFTLPLWRASNIDFEEVRPLVVIEEGELDRLIRAAVDVAEGYELVEATNNDHNKHEYAEDIDNSSDLSDLPVESDSEEDGKVPAALEKGCDSGDSPGCTENVFWTTALGFSKKLTPNVFFPIPLNSEVAAKDLQLTAGIYEAVPLHRAPIDRSLPKLELEALVKANYKRITWDSITPRPLLDSCNKVIAILAGRPDHQDFMHKCQWLFLKMNEVALKIDFADGEKHHPRGNYPAVNVGITPGQGAVKPSFTIPHENEMKQLLYDEDFQDLADFHSFTVNMWCCGMYERFRNCIKKLQKHKRLSKKLKFLTPAGVFPRIAFNFGPMAWTEHHRDPKDYALAWCIVQSLGKFDPTKGGHCVLDDLKLFIEFPPGSIILLPSATFLHANLPVHVSEGEARASITQYFPGGLLRYVDNGFRLQSSISKMSRKIREEAAQRRAELWESDSMWFESLEDLVEEVG</sequence>
<dbReference type="AlphaFoldDB" id="A0AAD5YLN1"/>
<comment type="caution">
    <text evidence="2">The sequence shown here is derived from an EMBL/GenBank/DDBJ whole genome shotgun (WGS) entry which is preliminary data.</text>
</comment>
<evidence type="ECO:0000256" key="1">
    <source>
        <dbReference type="SAM" id="MobiDB-lite"/>
    </source>
</evidence>
<proteinExistence type="predicted"/>
<accession>A0AAD5YLN1</accession>
<reference evidence="2" key="1">
    <citation type="submission" date="2022-07" db="EMBL/GenBank/DDBJ databases">
        <title>Genome Sequence of Leucocoprinus birnbaumii.</title>
        <authorList>
            <person name="Buettner E."/>
        </authorList>
    </citation>
    <scope>NUCLEOTIDE SEQUENCE</scope>
    <source>
        <strain evidence="2">VT141</strain>
    </source>
</reference>
<evidence type="ECO:0000313" key="3">
    <source>
        <dbReference type="Proteomes" id="UP001213000"/>
    </source>
</evidence>
<protein>
    <submittedName>
        <fullName evidence="2">Uncharacterized protein</fullName>
    </submittedName>
</protein>
<evidence type="ECO:0000313" key="2">
    <source>
        <dbReference type="EMBL" id="KAJ3560154.1"/>
    </source>
</evidence>